<dbReference type="InterPro" id="IPR050834">
    <property type="entry name" value="Glycosyltransf_2"/>
</dbReference>
<organism evidence="2 3">
    <name type="scientific">Neobacillus bataviensis</name>
    <dbReference type="NCBI Taxonomy" id="220685"/>
    <lineage>
        <taxon>Bacteria</taxon>
        <taxon>Bacillati</taxon>
        <taxon>Bacillota</taxon>
        <taxon>Bacilli</taxon>
        <taxon>Bacillales</taxon>
        <taxon>Bacillaceae</taxon>
        <taxon>Neobacillus</taxon>
    </lineage>
</organism>
<dbReference type="AlphaFoldDB" id="A0A561D2U4"/>
<dbReference type="Pfam" id="PF00535">
    <property type="entry name" value="Glycos_transf_2"/>
    <property type="match status" value="1"/>
</dbReference>
<evidence type="ECO:0000259" key="1">
    <source>
        <dbReference type="Pfam" id="PF00535"/>
    </source>
</evidence>
<reference evidence="2 3" key="1">
    <citation type="submission" date="2019-06" db="EMBL/GenBank/DDBJ databases">
        <title>Sorghum-associated microbial communities from plants grown in Nebraska, USA.</title>
        <authorList>
            <person name="Schachtman D."/>
        </authorList>
    </citation>
    <scope>NUCLEOTIDE SEQUENCE [LARGE SCALE GENOMIC DNA]</scope>
    <source>
        <strain evidence="2 3">2482</strain>
    </source>
</reference>
<protein>
    <submittedName>
        <fullName evidence="2">Glycosyltransferase involved in cell wall biosynthesis</fullName>
    </submittedName>
</protein>
<evidence type="ECO:0000313" key="2">
    <source>
        <dbReference type="EMBL" id="TWD97408.1"/>
    </source>
</evidence>
<dbReference type="SUPFAM" id="SSF53448">
    <property type="entry name" value="Nucleotide-diphospho-sugar transferases"/>
    <property type="match status" value="1"/>
</dbReference>
<dbReference type="GO" id="GO:0016740">
    <property type="term" value="F:transferase activity"/>
    <property type="evidence" value="ECO:0007669"/>
    <property type="project" value="UniProtKB-KW"/>
</dbReference>
<evidence type="ECO:0000313" key="3">
    <source>
        <dbReference type="Proteomes" id="UP000319671"/>
    </source>
</evidence>
<dbReference type="Gene3D" id="3.90.550.10">
    <property type="entry name" value="Spore Coat Polysaccharide Biosynthesis Protein SpsA, Chain A"/>
    <property type="match status" value="1"/>
</dbReference>
<dbReference type="InterPro" id="IPR001173">
    <property type="entry name" value="Glyco_trans_2-like"/>
</dbReference>
<name>A0A561D2U4_9BACI</name>
<keyword evidence="3" id="KW-1185">Reference proteome</keyword>
<feature type="domain" description="Glycosyltransferase 2-like" evidence="1">
    <location>
        <begin position="26"/>
        <end position="149"/>
    </location>
</feature>
<dbReference type="Proteomes" id="UP000319671">
    <property type="component" value="Unassembled WGS sequence"/>
</dbReference>
<keyword evidence="2" id="KW-0808">Transferase</keyword>
<gene>
    <name evidence="2" type="ORF">FB550_11013</name>
</gene>
<dbReference type="PANTHER" id="PTHR43685">
    <property type="entry name" value="GLYCOSYLTRANSFERASE"/>
    <property type="match status" value="1"/>
</dbReference>
<comment type="caution">
    <text evidence="2">The sequence shown here is derived from an EMBL/GenBank/DDBJ whole genome shotgun (WGS) entry which is preliminary data.</text>
</comment>
<proteinExistence type="predicted"/>
<sequence>MNNDLTSKMSKNNLKELNTIINPDVSVIIPVYNGAGTIGQAIGSCLSQTYANLEIIIIDNGSTDNTKDIVHSFKSEKIKYYYTDVKGRSNARNLGLEKATGKWIQFLDADDLLDENKIAKAMKVLNANGRWQAVQCATEYIKDNKVINVFKPYSNKDVYDNLLLGNTIPINSMILSKSKCKSFPMGMEHCEDWVFWIESLADCDIFFDNNYCGAKVNIHEGNTMKNIQKMKFYELEVLLKYTDKKIPMKKNLLRIIKILKRYVEYLLFASEKNLYIENEAKGKFYLRFTRMLCKVNVIKSYLKRKIGEFNEKNVYQ</sequence>
<dbReference type="PANTHER" id="PTHR43685:SF2">
    <property type="entry name" value="GLYCOSYLTRANSFERASE 2-LIKE DOMAIN-CONTAINING PROTEIN"/>
    <property type="match status" value="1"/>
</dbReference>
<dbReference type="InterPro" id="IPR029044">
    <property type="entry name" value="Nucleotide-diphossugar_trans"/>
</dbReference>
<accession>A0A561D2U4</accession>
<dbReference type="EMBL" id="VIVN01000010">
    <property type="protein sequence ID" value="TWD97408.1"/>
    <property type="molecule type" value="Genomic_DNA"/>
</dbReference>